<evidence type="ECO:0000313" key="3">
    <source>
        <dbReference type="EMBL" id="EBY1543496.1"/>
    </source>
</evidence>
<evidence type="ECO:0000313" key="4">
    <source>
        <dbReference type="EMBL" id="ECS3488028.1"/>
    </source>
</evidence>
<accession>A0A5H8FG07</accession>
<keyword evidence="4" id="KW-0378">Hydrolase</keyword>
<reference evidence="3" key="2">
    <citation type="submission" date="2018-07" db="EMBL/GenBank/DDBJ databases">
        <authorList>
            <person name="Ashton P.M."/>
            <person name="Dallman T."/>
            <person name="Nair S."/>
            <person name="De Pinna E."/>
            <person name="Peters T."/>
            <person name="Grant K."/>
        </authorList>
    </citation>
    <scope>NUCLEOTIDE SEQUENCE</scope>
    <source>
        <strain evidence="3">480680</strain>
    </source>
</reference>
<dbReference type="Pfam" id="PF13391">
    <property type="entry name" value="HNH_2"/>
    <property type="match status" value="1"/>
</dbReference>
<keyword evidence="4" id="KW-0540">Nuclease</keyword>
<dbReference type="InterPro" id="IPR003615">
    <property type="entry name" value="HNH_nuc"/>
</dbReference>
<evidence type="ECO:0000256" key="1">
    <source>
        <dbReference type="SAM" id="MobiDB-lite"/>
    </source>
</evidence>
<reference evidence="4" key="1">
    <citation type="submission" date="2018-07" db="EMBL/GenBank/DDBJ databases">
        <authorList>
            <consortium name="NARMS: The National Antimicrobial Resistance Monitoring System"/>
        </authorList>
    </citation>
    <scope>NUCLEOTIDE SEQUENCE [LARGE SCALE GENOMIC DNA]</scope>
    <source>
        <strain evidence="4">CVM N57746F</strain>
    </source>
</reference>
<organism evidence="4">
    <name type="scientific">Salmonella enterica subsp. enterica serovar Uganda</name>
    <dbReference type="NCBI Taxonomy" id="487004"/>
    <lineage>
        <taxon>Bacteria</taxon>
        <taxon>Pseudomonadati</taxon>
        <taxon>Pseudomonadota</taxon>
        <taxon>Gammaproteobacteria</taxon>
        <taxon>Enterobacterales</taxon>
        <taxon>Enterobacteriaceae</taxon>
        <taxon>Salmonella</taxon>
    </lineage>
</organism>
<sequence length="193" mass="21939">MEEFLAWEKAHLGILNRVKMPQRVAMFLGTWEEPNAVKPEPVVAEEPQAEEPRAERSLAEEREHKEDVPFYGRRRRDQGKFREDVMLNCGGRCVYTNAIAVRCEAAHLKAHARKGGASFKNGLLLRADIHKLFDAGLCAIDPHTLKLWFAPDLVKKDADLAAIDGITMRKTLLPINKDNIEDRWDAFVKILLA</sequence>
<keyword evidence="4" id="KW-0255">Endonuclease</keyword>
<feature type="domain" description="HNH nuclease" evidence="2">
    <location>
        <begin position="93"/>
        <end position="141"/>
    </location>
</feature>
<dbReference type="Proteomes" id="UP000839652">
    <property type="component" value="Unassembled WGS sequence"/>
</dbReference>
<feature type="region of interest" description="Disordered" evidence="1">
    <location>
        <begin position="38"/>
        <end position="64"/>
    </location>
</feature>
<dbReference type="EMBL" id="AAKJHL010000002">
    <property type="protein sequence ID" value="ECS3488028.1"/>
    <property type="molecule type" value="Genomic_DNA"/>
</dbReference>
<gene>
    <name evidence="4" type="ORF">A3114_11070</name>
    <name evidence="3" type="ORF">DUW23_06735</name>
</gene>
<evidence type="ECO:0000259" key="2">
    <source>
        <dbReference type="Pfam" id="PF13391"/>
    </source>
</evidence>
<comment type="caution">
    <text evidence="4">The sequence shown here is derived from an EMBL/GenBank/DDBJ whole genome shotgun (WGS) entry which is preliminary data.</text>
</comment>
<protein>
    <submittedName>
        <fullName evidence="4">HNH endonuclease</fullName>
    </submittedName>
</protein>
<proteinExistence type="predicted"/>
<feature type="compositionally biased region" description="Basic and acidic residues" evidence="1">
    <location>
        <begin position="50"/>
        <end position="64"/>
    </location>
</feature>
<name>A0A5H8FG07_SALET</name>
<dbReference type="AlphaFoldDB" id="A0A5H8FG07"/>
<dbReference type="GO" id="GO:0004519">
    <property type="term" value="F:endonuclease activity"/>
    <property type="evidence" value="ECO:0007669"/>
    <property type="project" value="UniProtKB-KW"/>
</dbReference>
<dbReference type="EMBL" id="AAHNGR010000004">
    <property type="protein sequence ID" value="EBY1543496.1"/>
    <property type="molecule type" value="Genomic_DNA"/>
</dbReference>